<gene>
    <name evidence="3" type="ORF">GCM10011354_09110</name>
</gene>
<organism evidence="3 4">
    <name type="scientific">Egicoccus halophilus</name>
    <dbReference type="NCBI Taxonomy" id="1670830"/>
    <lineage>
        <taxon>Bacteria</taxon>
        <taxon>Bacillati</taxon>
        <taxon>Actinomycetota</taxon>
        <taxon>Nitriliruptoria</taxon>
        <taxon>Egicoccales</taxon>
        <taxon>Egicoccaceae</taxon>
        <taxon>Egicoccus</taxon>
    </lineage>
</organism>
<protein>
    <submittedName>
        <fullName evidence="3">Uncharacterized protein</fullName>
    </submittedName>
</protein>
<evidence type="ECO:0000313" key="3">
    <source>
        <dbReference type="EMBL" id="GGI04441.1"/>
    </source>
</evidence>
<dbReference type="EMBL" id="BMHA01000003">
    <property type="protein sequence ID" value="GGI04441.1"/>
    <property type="molecule type" value="Genomic_DNA"/>
</dbReference>
<keyword evidence="4" id="KW-1185">Reference proteome</keyword>
<evidence type="ECO:0000256" key="1">
    <source>
        <dbReference type="SAM" id="MobiDB-lite"/>
    </source>
</evidence>
<dbReference type="AlphaFoldDB" id="A0A8J3A8I9"/>
<comment type="caution">
    <text evidence="3">The sequence shown here is derived from an EMBL/GenBank/DDBJ whole genome shotgun (WGS) entry which is preliminary data.</text>
</comment>
<feature type="chain" id="PRO_5038822939" evidence="2">
    <location>
        <begin position="25"/>
        <end position="154"/>
    </location>
</feature>
<accession>A0A8J3A8I9</accession>
<feature type="signal peptide" evidence="2">
    <location>
        <begin position="1"/>
        <end position="24"/>
    </location>
</feature>
<dbReference type="Proteomes" id="UP000650511">
    <property type="component" value="Unassembled WGS sequence"/>
</dbReference>
<sequence length="154" mass="15113">MTPSKKTLLAAVTAALVTTGTVSAFAVSSVEDDTAPVGAPSVESGVESSGPLEPDDVLPAPAPAPAPAERPTAEEPTDAPAPVPVDAPAPAPGPAAGVAEPELEVDEDGCVTDLTTGLVIACADEAEGPDEGSEEYCLIDPTAAACLPEVTTGR</sequence>
<feature type="compositionally biased region" description="Pro residues" evidence="1">
    <location>
        <begin position="79"/>
        <end position="93"/>
    </location>
</feature>
<name>A0A8J3A8I9_9ACTN</name>
<proteinExistence type="predicted"/>
<feature type="region of interest" description="Disordered" evidence="1">
    <location>
        <begin position="28"/>
        <end position="103"/>
    </location>
</feature>
<dbReference type="RefSeq" id="WP_205745166.1">
    <property type="nucleotide sequence ID" value="NZ_BMHA01000003.1"/>
</dbReference>
<reference evidence="3" key="2">
    <citation type="submission" date="2020-09" db="EMBL/GenBank/DDBJ databases">
        <authorList>
            <person name="Sun Q."/>
            <person name="Zhou Y."/>
        </authorList>
    </citation>
    <scope>NUCLEOTIDE SEQUENCE</scope>
    <source>
        <strain evidence="3">CGMCC 1.14988</strain>
    </source>
</reference>
<keyword evidence="2" id="KW-0732">Signal</keyword>
<evidence type="ECO:0000313" key="4">
    <source>
        <dbReference type="Proteomes" id="UP000650511"/>
    </source>
</evidence>
<reference evidence="3" key="1">
    <citation type="journal article" date="2014" name="Int. J. Syst. Evol. Microbiol.">
        <title>Complete genome sequence of Corynebacterium casei LMG S-19264T (=DSM 44701T), isolated from a smear-ripened cheese.</title>
        <authorList>
            <consortium name="US DOE Joint Genome Institute (JGI-PGF)"/>
            <person name="Walter F."/>
            <person name="Albersmeier A."/>
            <person name="Kalinowski J."/>
            <person name="Ruckert C."/>
        </authorList>
    </citation>
    <scope>NUCLEOTIDE SEQUENCE</scope>
    <source>
        <strain evidence="3">CGMCC 1.14988</strain>
    </source>
</reference>
<evidence type="ECO:0000256" key="2">
    <source>
        <dbReference type="SAM" id="SignalP"/>
    </source>
</evidence>